<reference evidence="2 3" key="1">
    <citation type="submission" date="2014-06" db="EMBL/GenBank/DDBJ databases">
        <authorList>
            <consortium name="DOE Joint Genome Institute"/>
            <person name="Kuo A."/>
            <person name="Kohler A."/>
            <person name="Nagy L.G."/>
            <person name="Floudas D."/>
            <person name="Copeland A."/>
            <person name="Barry K.W."/>
            <person name="Cichocki N."/>
            <person name="Veneault-Fourrey C."/>
            <person name="LaButti K."/>
            <person name="Lindquist E.A."/>
            <person name="Lipzen A."/>
            <person name="Lundell T."/>
            <person name="Morin E."/>
            <person name="Murat C."/>
            <person name="Sun H."/>
            <person name="Tunlid A."/>
            <person name="Henrissat B."/>
            <person name="Grigoriev I.V."/>
            <person name="Hibbett D.S."/>
            <person name="Martin F."/>
            <person name="Nordberg H.P."/>
            <person name="Cantor M.N."/>
            <person name="Hua S.X."/>
        </authorList>
    </citation>
    <scope>NUCLEOTIDE SEQUENCE [LARGE SCALE GENOMIC DNA]</scope>
    <source>
        <strain evidence="2 3">ATCC 200175</strain>
    </source>
</reference>
<feature type="signal peptide" evidence="1">
    <location>
        <begin position="1"/>
        <end position="24"/>
    </location>
</feature>
<organism evidence="2 3">
    <name type="scientific">Paxillus involutus ATCC 200175</name>
    <dbReference type="NCBI Taxonomy" id="664439"/>
    <lineage>
        <taxon>Eukaryota</taxon>
        <taxon>Fungi</taxon>
        <taxon>Dikarya</taxon>
        <taxon>Basidiomycota</taxon>
        <taxon>Agaricomycotina</taxon>
        <taxon>Agaricomycetes</taxon>
        <taxon>Agaricomycetidae</taxon>
        <taxon>Boletales</taxon>
        <taxon>Paxilineae</taxon>
        <taxon>Paxillaceae</taxon>
        <taxon>Paxillus</taxon>
    </lineage>
</organism>
<evidence type="ECO:0000256" key="1">
    <source>
        <dbReference type="SAM" id="SignalP"/>
    </source>
</evidence>
<evidence type="ECO:0000313" key="2">
    <source>
        <dbReference type="EMBL" id="KIJ08109.1"/>
    </source>
</evidence>
<feature type="chain" id="PRO_5002219978" evidence="1">
    <location>
        <begin position="25"/>
        <end position="73"/>
    </location>
</feature>
<dbReference type="EMBL" id="KN819699">
    <property type="protein sequence ID" value="KIJ08109.1"/>
    <property type="molecule type" value="Genomic_DNA"/>
</dbReference>
<accession>A0A0C9SNL0</accession>
<dbReference type="Proteomes" id="UP000053647">
    <property type="component" value="Unassembled WGS sequence"/>
</dbReference>
<dbReference type="AlphaFoldDB" id="A0A0C9SNL0"/>
<reference evidence="3" key="2">
    <citation type="submission" date="2015-01" db="EMBL/GenBank/DDBJ databases">
        <title>Evolutionary Origins and Diversification of the Mycorrhizal Mutualists.</title>
        <authorList>
            <consortium name="DOE Joint Genome Institute"/>
            <consortium name="Mycorrhizal Genomics Consortium"/>
            <person name="Kohler A."/>
            <person name="Kuo A."/>
            <person name="Nagy L.G."/>
            <person name="Floudas D."/>
            <person name="Copeland A."/>
            <person name="Barry K.W."/>
            <person name="Cichocki N."/>
            <person name="Veneault-Fourrey C."/>
            <person name="LaButti K."/>
            <person name="Lindquist E.A."/>
            <person name="Lipzen A."/>
            <person name="Lundell T."/>
            <person name="Morin E."/>
            <person name="Murat C."/>
            <person name="Riley R."/>
            <person name="Ohm R."/>
            <person name="Sun H."/>
            <person name="Tunlid A."/>
            <person name="Henrissat B."/>
            <person name="Grigoriev I.V."/>
            <person name="Hibbett D.S."/>
            <person name="Martin F."/>
        </authorList>
    </citation>
    <scope>NUCLEOTIDE SEQUENCE [LARGE SCALE GENOMIC DNA]</scope>
    <source>
        <strain evidence="3">ATCC 200175</strain>
    </source>
</reference>
<keyword evidence="3" id="KW-1185">Reference proteome</keyword>
<protein>
    <submittedName>
        <fullName evidence="2">Uncharacterized protein</fullName>
    </submittedName>
</protein>
<dbReference type="HOGENOM" id="CLU_2705535_0_0_1"/>
<proteinExistence type="predicted"/>
<sequence length="73" mass="8195">MPDDPTTVVVAWGIVLAACHLVYREVATEAAGPEIPATDDGIPLQTIITSKLHRFQVWHRLISNHFQQLPRRP</sequence>
<name>A0A0C9SNL0_PAXIN</name>
<gene>
    <name evidence="2" type="ORF">PAXINDRAFT_173095</name>
</gene>
<evidence type="ECO:0000313" key="3">
    <source>
        <dbReference type="Proteomes" id="UP000053647"/>
    </source>
</evidence>
<keyword evidence="1" id="KW-0732">Signal</keyword>